<dbReference type="RefSeq" id="WP_046902195.1">
    <property type="nucleotide sequence ID" value="NZ_CP011452.2"/>
</dbReference>
<dbReference type="Proteomes" id="UP000034392">
    <property type="component" value="Chromosome"/>
</dbReference>
<keyword evidence="2" id="KW-1185">Reference proteome</keyword>
<dbReference type="EMBL" id="CP011452">
    <property type="protein sequence ID" value="AKH41082.1"/>
    <property type="molecule type" value="Genomic_DNA"/>
</dbReference>
<accession>A0A0F7KPQ4</accession>
<protein>
    <submittedName>
        <fullName evidence="1">Uncharacterized protein</fullName>
    </submittedName>
</protein>
<sequence length="87" mass="10471">MSFWTFIFLIVIAGILYKAWRTRQLSEHGMYEDENGTPRQFGNRQREAELEREVEELRERIQVLERIATDNRGAKRLSDEIDKLRDE</sequence>
<dbReference type="PATRIC" id="fig|1267766.3.peg.16"/>
<gene>
    <name evidence="1" type="ORF">WYH_00015</name>
</gene>
<evidence type="ECO:0000313" key="2">
    <source>
        <dbReference type="Proteomes" id="UP000034392"/>
    </source>
</evidence>
<dbReference type="OrthoDB" id="7579171at2"/>
<dbReference type="STRING" id="1267766.WYH_00015"/>
<name>A0A0F7KPQ4_9SPHN</name>
<proteinExistence type="predicted"/>
<reference evidence="1" key="1">
    <citation type="submission" date="2015-05" db="EMBL/GenBank/DDBJ databases">
        <title>The complete genome of Altererythrobacter atlanticus strain 26DY36.</title>
        <authorList>
            <person name="Wu Y.-H."/>
            <person name="Cheng H."/>
            <person name="Wu X.-W."/>
        </authorList>
    </citation>
    <scope>NUCLEOTIDE SEQUENCE [LARGE SCALE GENOMIC DNA]</scope>
    <source>
        <strain evidence="1">26DY36</strain>
    </source>
</reference>
<dbReference type="KEGG" id="aay:WYH_00015"/>
<dbReference type="AlphaFoldDB" id="A0A0F7KPQ4"/>
<evidence type="ECO:0000313" key="1">
    <source>
        <dbReference type="EMBL" id="AKH41082.1"/>
    </source>
</evidence>
<organism evidence="1 2">
    <name type="scientific">Croceibacterium atlanticum</name>
    <dbReference type="NCBI Taxonomy" id="1267766"/>
    <lineage>
        <taxon>Bacteria</taxon>
        <taxon>Pseudomonadati</taxon>
        <taxon>Pseudomonadota</taxon>
        <taxon>Alphaproteobacteria</taxon>
        <taxon>Sphingomonadales</taxon>
        <taxon>Erythrobacteraceae</taxon>
        <taxon>Croceibacterium</taxon>
    </lineage>
</organism>